<dbReference type="WBParaSite" id="jg5632">
    <property type="protein sequence ID" value="jg5632"/>
    <property type="gene ID" value="jg5632"/>
</dbReference>
<dbReference type="AlphaFoldDB" id="A0A915EEX8"/>
<accession>A0A915EEX8</accession>
<dbReference type="Pfam" id="PF10321">
    <property type="entry name" value="7TM_GPCR_Srt"/>
    <property type="match status" value="1"/>
</dbReference>
<reference evidence="3" key="1">
    <citation type="submission" date="2022-11" db="UniProtKB">
        <authorList>
            <consortium name="WormBaseParasite"/>
        </authorList>
    </citation>
    <scope>IDENTIFICATION</scope>
</reference>
<evidence type="ECO:0000313" key="2">
    <source>
        <dbReference type="Proteomes" id="UP000887574"/>
    </source>
</evidence>
<name>A0A915EEX8_9BILA</name>
<keyword evidence="1" id="KW-0812">Transmembrane</keyword>
<protein>
    <submittedName>
        <fullName evidence="3">Uncharacterized protein</fullName>
    </submittedName>
</protein>
<evidence type="ECO:0000256" key="1">
    <source>
        <dbReference type="SAM" id="Phobius"/>
    </source>
</evidence>
<feature type="transmembrane region" description="Helical" evidence="1">
    <location>
        <begin position="12"/>
        <end position="32"/>
    </location>
</feature>
<dbReference type="Proteomes" id="UP000887574">
    <property type="component" value="Unplaced"/>
</dbReference>
<proteinExistence type="predicted"/>
<keyword evidence="1" id="KW-1133">Transmembrane helix</keyword>
<keyword evidence="1" id="KW-0472">Membrane</keyword>
<feature type="transmembrane region" description="Helical" evidence="1">
    <location>
        <begin position="38"/>
        <end position="64"/>
    </location>
</feature>
<dbReference type="InterPro" id="IPR019425">
    <property type="entry name" value="7TM_GPCR_serpentine_rcpt_Srt"/>
</dbReference>
<keyword evidence="2" id="KW-1185">Reference proteome</keyword>
<organism evidence="2 3">
    <name type="scientific">Ditylenchus dipsaci</name>
    <dbReference type="NCBI Taxonomy" id="166011"/>
    <lineage>
        <taxon>Eukaryota</taxon>
        <taxon>Metazoa</taxon>
        <taxon>Ecdysozoa</taxon>
        <taxon>Nematoda</taxon>
        <taxon>Chromadorea</taxon>
        <taxon>Rhabditida</taxon>
        <taxon>Tylenchina</taxon>
        <taxon>Tylenchomorpha</taxon>
        <taxon>Sphaerularioidea</taxon>
        <taxon>Anguinidae</taxon>
        <taxon>Anguininae</taxon>
        <taxon>Ditylenchus</taxon>
    </lineage>
</organism>
<sequence length="68" mass="7687">MHLSICKHLDLTVYRLLLWISITDMGILWVIGFVHGVLAIQGAVFCSLPNFIYICGLFISFLVVGEYL</sequence>
<evidence type="ECO:0000313" key="3">
    <source>
        <dbReference type="WBParaSite" id="jg5632"/>
    </source>
</evidence>